<comment type="similarity">
    <text evidence="4">Belongs to the purine/pyrimidine phosphoribosyltransferase family. GfcR subfamily.</text>
</comment>
<organism evidence="6 7">
    <name type="scientific">Methanoculleus frigidifontis</name>
    <dbReference type="NCBI Taxonomy" id="2584085"/>
    <lineage>
        <taxon>Archaea</taxon>
        <taxon>Methanobacteriati</taxon>
        <taxon>Methanobacteriota</taxon>
        <taxon>Stenosarchaea group</taxon>
        <taxon>Methanomicrobia</taxon>
        <taxon>Methanomicrobiales</taxon>
        <taxon>Methanomicrobiaceae</taxon>
        <taxon>Methanoculleus</taxon>
    </lineage>
</organism>
<dbReference type="EMBL" id="VCYH01000004">
    <property type="protein sequence ID" value="MDN7024699.1"/>
    <property type="molecule type" value="Genomic_DNA"/>
</dbReference>
<evidence type="ECO:0000256" key="3">
    <source>
        <dbReference type="ARBA" id="ARBA00023163"/>
    </source>
</evidence>
<dbReference type="CDD" id="cd06223">
    <property type="entry name" value="PRTases_typeI"/>
    <property type="match status" value="1"/>
</dbReference>
<dbReference type="PANTHER" id="PTHR19278:SF41">
    <property type="entry name" value="PYRE-LIKE PROTEIN"/>
    <property type="match status" value="1"/>
</dbReference>
<proteinExistence type="inferred from homology"/>
<comment type="caution">
    <text evidence="6">The sequence shown here is derived from an EMBL/GenBank/DDBJ whole genome shotgun (WGS) entry which is preliminary data.</text>
</comment>
<evidence type="ECO:0000259" key="5">
    <source>
        <dbReference type="Pfam" id="PF00156"/>
    </source>
</evidence>
<evidence type="ECO:0000256" key="4">
    <source>
        <dbReference type="HAMAP-Rule" id="MF_01214"/>
    </source>
</evidence>
<dbReference type="RefSeq" id="WP_301663814.1">
    <property type="nucleotide sequence ID" value="NZ_VCYH01000004.1"/>
</dbReference>
<dbReference type="SUPFAM" id="SSF53271">
    <property type="entry name" value="PRTase-like"/>
    <property type="match status" value="1"/>
</dbReference>
<keyword evidence="3 4" id="KW-0804">Transcription</keyword>
<evidence type="ECO:0000256" key="1">
    <source>
        <dbReference type="ARBA" id="ARBA00023015"/>
    </source>
</evidence>
<evidence type="ECO:0000313" key="6">
    <source>
        <dbReference type="EMBL" id="MDN7024699.1"/>
    </source>
</evidence>
<comment type="domain">
    <text evidence="4">Contains an N-terminal DNA-binding winged helix-turn-helix domain and a C-terminal regulatory domain (or effector binding domain) resembling phosphoribosyltransferase (PRT) domain.</text>
</comment>
<evidence type="ECO:0000256" key="2">
    <source>
        <dbReference type="ARBA" id="ARBA00023125"/>
    </source>
</evidence>
<keyword evidence="7" id="KW-1185">Reference proteome</keyword>
<accession>A0ABT8M9T3</accession>
<reference evidence="6" key="1">
    <citation type="submission" date="2019-05" db="EMBL/GenBank/DDBJ databases">
        <title>Methanoculleus sp. FWC-SCC1, a methanogenic archaeon isolated from deep marine cold seep.</title>
        <authorList>
            <person name="Chen Y.-W."/>
            <person name="Chen S.-C."/>
            <person name="Teng N.-H."/>
            <person name="Lai M.-C."/>
        </authorList>
    </citation>
    <scope>NUCLEOTIDE SEQUENCE</scope>
    <source>
        <strain evidence="6">FWC-SCC1</strain>
    </source>
</reference>
<dbReference type="HAMAP" id="MF_01214">
    <property type="entry name" value="GfcR"/>
    <property type="match status" value="1"/>
</dbReference>
<feature type="domain" description="Phosphoribosyltransferase" evidence="5">
    <location>
        <begin position="84"/>
        <end position="185"/>
    </location>
</feature>
<name>A0ABT8M9T3_9EURY</name>
<dbReference type="Gene3D" id="3.40.50.2020">
    <property type="match status" value="1"/>
</dbReference>
<dbReference type="Proteomes" id="UP001168338">
    <property type="component" value="Unassembled WGS sequence"/>
</dbReference>
<evidence type="ECO:0000313" key="7">
    <source>
        <dbReference type="Proteomes" id="UP001168338"/>
    </source>
</evidence>
<protein>
    <recommendedName>
        <fullName evidence="4">Transcriptional regulator GfcR</fullName>
    </recommendedName>
</protein>
<dbReference type="InterPro" id="IPR022854">
    <property type="entry name" value="GfcR-like"/>
</dbReference>
<dbReference type="InterPro" id="IPR029057">
    <property type="entry name" value="PRTase-like"/>
</dbReference>
<dbReference type="InterPro" id="IPR000836">
    <property type="entry name" value="PRTase_dom"/>
</dbReference>
<dbReference type="PANTHER" id="PTHR19278">
    <property type="entry name" value="OROTATE PHOSPHORIBOSYLTRANSFERASE"/>
    <property type="match status" value="1"/>
</dbReference>
<sequence length="200" mass="21702">MPPLDELMKKAKALQAEAHTPSQIADELSLSVETVTWLLTQPKDAEIPKDVHIDWTTVSSHATLLGDTAEMMLKRFLPPGEDGGDYPDVVVGVELSGVPLATLIAAEEGLHLAIYHPAKHSRSESPIGSISATFSGVNGHRCIIIDDVITTGKTVTEAVEYLRRHGATPLAIWVLFDKRGIREVDGVPVHSLFRISRLDG</sequence>
<dbReference type="Pfam" id="PF00156">
    <property type="entry name" value="Pribosyltran"/>
    <property type="match status" value="1"/>
</dbReference>
<keyword evidence="2 4" id="KW-0238">DNA-binding</keyword>
<keyword evidence="1 4" id="KW-0805">Transcription regulation</keyword>
<gene>
    <name evidence="4" type="primary">gfcR</name>
    <name evidence="6" type="ORF">FGU65_07330</name>
</gene>
<dbReference type="NCBIfam" id="NF002620">
    <property type="entry name" value="PRK02277.1"/>
    <property type="match status" value="1"/>
</dbReference>